<dbReference type="EMBL" id="LNQE01001018">
    <property type="protein sequence ID" value="KUG21822.1"/>
    <property type="molecule type" value="Genomic_DNA"/>
</dbReference>
<proteinExistence type="predicted"/>
<dbReference type="AlphaFoldDB" id="A0A0W8FME8"/>
<gene>
    <name evidence="1" type="ORF">ASZ90_008419</name>
</gene>
<sequence>MNYQIIIAETDKNVFFTANLIKDGCRIKKYRSTLPFYFSGGDIVRAAVVKWGIGTMDKVDRRCCRNRKKNQLC</sequence>
<accession>A0A0W8FME8</accession>
<evidence type="ECO:0000313" key="1">
    <source>
        <dbReference type="EMBL" id="KUG21822.1"/>
    </source>
</evidence>
<protein>
    <submittedName>
        <fullName evidence="1">Uncharacterized protein</fullName>
    </submittedName>
</protein>
<comment type="caution">
    <text evidence="1">The sequence shown here is derived from an EMBL/GenBank/DDBJ whole genome shotgun (WGS) entry which is preliminary data.</text>
</comment>
<name>A0A0W8FME8_9ZZZZ</name>
<reference evidence="1" key="1">
    <citation type="journal article" date="2015" name="Proc. Natl. Acad. Sci. U.S.A.">
        <title>Networks of energetic and metabolic interactions define dynamics in microbial communities.</title>
        <authorList>
            <person name="Embree M."/>
            <person name="Liu J.K."/>
            <person name="Al-Bassam M.M."/>
            <person name="Zengler K."/>
        </authorList>
    </citation>
    <scope>NUCLEOTIDE SEQUENCE</scope>
</reference>
<organism evidence="1">
    <name type="scientific">hydrocarbon metagenome</name>
    <dbReference type="NCBI Taxonomy" id="938273"/>
    <lineage>
        <taxon>unclassified sequences</taxon>
        <taxon>metagenomes</taxon>
        <taxon>ecological metagenomes</taxon>
    </lineage>
</organism>